<dbReference type="Gene3D" id="3.30.750.24">
    <property type="entry name" value="STAS domain"/>
    <property type="match status" value="1"/>
</dbReference>
<keyword evidence="2 5" id="KW-0812">Transmembrane</keyword>
<feature type="transmembrane region" description="Helical" evidence="5">
    <location>
        <begin position="314"/>
        <end position="347"/>
    </location>
</feature>
<feature type="transmembrane region" description="Helical" evidence="5">
    <location>
        <begin position="162"/>
        <end position="180"/>
    </location>
</feature>
<proteinExistence type="predicted"/>
<evidence type="ECO:0000313" key="8">
    <source>
        <dbReference type="Proteomes" id="UP000198660"/>
    </source>
</evidence>
<keyword evidence="3 5" id="KW-1133">Transmembrane helix</keyword>
<evidence type="ECO:0000256" key="2">
    <source>
        <dbReference type="ARBA" id="ARBA00022692"/>
    </source>
</evidence>
<dbReference type="Proteomes" id="UP000198660">
    <property type="component" value="Unassembled WGS sequence"/>
</dbReference>
<dbReference type="OrthoDB" id="9771198at2"/>
<reference evidence="8" key="1">
    <citation type="submission" date="2016-10" db="EMBL/GenBank/DDBJ databases">
        <authorList>
            <person name="Varghese N."/>
            <person name="Submissions S."/>
        </authorList>
    </citation>
    <scope>NUCLEOTIDE SEQUENCE [LARGE SCALE GENOMIC DNA]</scope>
    <source>
        <strain evidence="8">DSM 45789</strain>
    </source>
</reference>
<dbReference type="InterPro" id="IPR011547">
    <property type="entry name" value="SLC26A/SulP_dom"/>
</dbReference>
<name>A0A1I6P9K6_9BACL</name>
<dbReference type="EMBL" id="FPAA01000001">
    <property type="protein sequence ID" value="SFS36877.1"/>
    <property type="molecule type" value="Genomic_DNA"/>
</dbReference>
<feature type="transmembrane region" description="Helical" evidence="5">
    <location>
        <begin position="38"/>
        <end position="57"/>
    </location>
</feature>
<dbReference type="GO" id="GO:0055085">
    <property type="term" value="P:transmembrane transport"/>
    <property type="evidence" value="ECO:0007669"/>
    <property type="project" value="InterPro"/>
</dbReference>
<feature type="transmembrane region" description="Helical" evidence="5">
    <location>
        <begin position="230"/>
        <end position="256"/>
    </location>
</feature>
<comment type="subcellular location">
    <subcellularLocation>
        <location evidence="1">Membrane</location>
        <topology evidence="1">Multi-pass membrane protein</topology>
    </subcellularLocation>
</comment>
<dbReference type="InterPro" id="IPR002645">
    <property type="entry name" value="STAS_dom"/>
</dbReference>
<dbReference type="RefSeq" id="WP_091833163.1">
    <property type="nucleotide sequence ID" value="NZ_FPAA01000001.1"/>
</dbReference>
<dbReference type="Pfam" id="PF01740">
    <property type="entry name" value="STAS"/>
    <property type="match status" value="1"/>
</dbReference>
<evidence type="ECO:0000313" key="7">
    <source>
        <dbReference type="EMBL" id="SFS36877.1"/>
    </source>
</evidence>
<keyword evidence="4 5" id="KW-0472">Membrane</keyword>
<protein>
    <submittedName>
        <fullName evidence="7">Sulfate permease, SulP family</fullName>
    </submittedName>
</protein>
<evidence type="ECO:0000256" key="5">
    <source>
        <dbReference type="SAM" id="Phobius"/>
    </source>
</evidence>
<dbReference type="PROSITE" id="PS50801">
    <property type="entry name" value="STAS"/>
    <property type="match status" value="1"/>
</dbReference>
<dbReference type="InterPro" id="IPR036513">
    <property type="entry name" value="STAS_dom_sf"/>
</dbReference>
<feature type="transmembrane region" description="Helical" evidence="5">
    <location>
        <begin position="192"/>
        <end position="210"/>
    </location>
</feature>
<feature type="transmembrane region" description="Helical" evidence="5">
    <location>
        <begin position="367"/>
        <end position="394"/>
    </location>
</feature>
<evidence type="ECO:0000256" key="1">
    <source>
        <dbReference type="ARBA" id="ARBA00004141"/>
    </source>
</evidence>
<dbReference type="SUPFAM" id="SSF52091">
    <property type="entry name" value="SpoIIaa-like"/>
    <property type="match status" value="1"/>
</dbReference>
<evidence type="ECO:0000259" key="6">
    <source>
        <dbReference type="PROSITE" id="PS50801"/>
    </source>
</evidence>
<dbReference type="AlphaFoldDB" id="A0A1I6P9K6"/>
<dbReference type="InterPro" id="IPR001902">
    <property type="entry name" value="SLC26A/SulP_fam"/>
</dbReference>
<dbReference type="CDD" id="cd07042">
    <property type="entry name" value="STAS_SulP_like_sulfate_transporter"/>
    <property type="match status" value="1"/>
</dbReference>
<feature type="domain" description="STAS" evidence="6">
    <location>
        <begin position="419"/>
        <end position="524"/>
    </location>
</feature>
<feature type="transmembrane region" description="Helical" evidence="5">
    <location>
        <begin position="89"/>
        <end position="108"/>
    </location>
</feature>
<sequence length="563" mass="60474">MKNLPLDRTSLQRDILAGITAAIVALPLALAFGVSSGLGAQAGLYGAIALGFFGSMLGGTRTQISGPTGPMTVVSATIIASFSDNTGTIVSIFLLAGLFQLLFGIMGVGKYVKFIPYSVISGFMSGIGVIIILLQLYPLIGLPTSSKALEVILQFPQALSKLNIQALSLASITIAVIYLFPKVTKQIPSTLVALLTGTLISVIFEMKVPLIGEIPQGLPDMHPPSFSPELFNLILLPSLTLAALGSLDSLLTSLVADKLTGERHQSNRELVGQGIGNSVSALIGGIPGAGATMRTVVNIQAGGTSRLSGIIHSLTLLIILLALGSYASLIPMPVLAGILITVGINIIDYRGFKDFRHIPRSDVMVTLTVLVLTVFVDLLQAVAIGMVLASILFVKRMGDLIANYTQANQFSIPWGKGGNILVKRFVGPFFFGFSSRFEEMIARVKIMEGKKLQAVIFDMSKVNYMDQSGLYTLEETLAKLNKHKVPLMIILPDGPVSDLIKKIKPSDPSPFYFVTSFEEAIDLLREKDESSDHLLFSSLNNYKTNDIPDKYRSSLIKIKNSLQ</sequence>
<dbReference type="GO" id="GO:0016020">
    <property type="term" value="C:membrane"/>
    <property type="evidence" value="ECO:0007669"/>
    <property type="project" value="UniProtKB-SubCell"/>
</dbReference>
<dbReference type="PANTHER" id="PTHR11814">
    <property type="entry name" value="SULFATE TRANSPORTER"/>
    <property type="match status" value="1"/>
</dbReference>
<accession>A0A1I6P9K6</accession>
<keyword evidence="8" id="KW-1185">Reference proteome</keyword>
<organism evidence="7 8">
    <name type="scientific">Marininema halotolerans</name>
    <dbReference type="NCBI Taxonomy" id="1155944"/>
    <lineage>
        <taxon>Bacteria</taxon>
        <taxon>Bacillati</taxon>
        <taxon>Bacillota</taxon>
        <taxon>Bacilli</taxon>
        <taxon>Bacillales</taxon>
        <taxon>Thermoactinomycetaceae</taxon>
        <taxon>Marininema</taxon>
    </lineage>
</organism>
<dbReference type="Pfam" id="PF00916">
    <property type="entry name" value="Sulfate_transp"/>
    <property type="match status" value="1"/>
</dbReference>
<evidence type="ECO:0000256" key="3">
    <source>
        <dbReference type="ARBA" id="ARBA00022989"/>
    </source>
</evidence>
<feature type="transmembrane region" description="Helical" evidence="5">
    <location>
        <begin position="15"/>
        <end position="32"/>
    </location>
</feature>
<evidence type="ECO:0000256" key="4">
    <source>
        <dbReference type="ARBA" id="ARBA00023136"/>
    </source>
</evidence>
<feature type="transmembrane region" description="Helical" evidence="5">
    <location>
        <begin position="120"/>
        <end position="142"/>
    </location>
</feature>
<gene>
    <name evidence="7" type="ORF">SAMN05444972_101448</name>
</gene>